<comment type="caution">
    <text evidence="4">The sequence shown here is derived from an EMBL/GenBank/DDBJ whole genome shotgun (WGS) entry which is preliminary data.</text>
</comment>
<sequence>MIALLCRRHLRTGDSKIRLCFLHNQRFLPFSSVGDSRLEPSLTLTYLVNSCGFSPEKALEASKSIKLEDTSGSDTILQCLKNYGFTHTHIQRLISSWPRVLLAKERSLQPKLQFVLDIGVSALDLPDVVVEAPLLLRRCLKTQVVPSYEFLKGFLHTTGNVVKALKRSRWLLSCDLEKRMLPNINLLRERGVSDSRIAVVIMNQPRDLMQRLETLEEIMRKVEEMGFKSGSPFFLVAVHAISSMSKSTWDTKMELLKSLGWSEEQILTGFRRMPVFLASSEKKMKRVMDYLVNQHNLTPEDISKNPKFLMYSMEKRLVPRCRVWRILRSQDLVKGKEELIGMWRASEDDFLKRYVHKYDDEIPHLMKAFKGELELTWLPSSKSKQFSYIRCCSSLFFFEKF</sequence>
<protein>
    <submittedName>
        <fullName evidence="4">Uncharacterized protein</fullName>
    </submittedName>
</protein>
<keyword evidence="2" id="KW-0804">Transcription</keyword>
<dbReference type="GO" id="GO:0003676">
    <property type="term" value="F:nucleic acid binding"/>
    <property type="evidence" value="ECO:0007669"/>
    <property type="project" value="InterPro"/>
</dbReference>
<evidence type="ECO:0000256" key="2">
    <source>
        <dbReference type="ARBA" id="ARBA00022472"/>
    </source>
</evidence>
<keyword evidence="5" id="KW-1185">Reference proteome</keyword>
<proteinExistence type="inferred from homology"/>
<organism evidence="4 5">
    <name type="scientific">Aristolochia fimbriata</name>
    <name type="common">White veined hardy Dutchman's pipe vine</name>
    <dbReference type="NCBI Taxonomy" id="158543"/>
    <lineage>
        <taxon>Eukaryota</taxon>
        <taxon>Viridiplantae</taxon>
        <taxon>Streptophyta</taxon>
        <taxon>Embryophyta</taxon>
        <taxon>Tracheophyta</taxon>
        <taxon>Spermatophyta</taxon>
        <taxon>Magnoliopsida</taxon>
        <taxon>Magnoliidae</taxon>
        <taxon>Piperales</taxon>
        <taxon>Aristolochiaceae</taxon>
        <taxon>Aristolochia</taxon>
    </lineage>
</organism>
<dbReference type="Proteomes" id="UP000825729">
    <property type="component" value="Unassembled WGS sequence"/>
</dbReference>
<dbReference type="EMBL" id="JAINDJ010000002">
    <property type="protein sequence ID" value="KAG9458478.1"/>
    <property type="molecule type" value="Genomic_DNA"/>
</dbReference>
<keyword evidence="2" id="KW-0805">Transcription regulation</keyword>
<dbReference type="AlphaFoldDB" id="A0AAV7FFT7"/>
<dbReference type="SMART" id="SM00733">
    <property type="entry name" value="Mterf"/>
    <property type="match status" value="8"/>
</dbReference>
<dbReference type="FunFam" id="1.25.70.10:FF:000001">
    <property type="entry name" value="Mitochondrial transcription termination factor-like"/>
    <property type="match status" value="1"/>
</dbReference>
<dbReference type="GO" id="GO:0006353">
    <property type="term" value="P:DNA-templated transcription termination"/>
    <property type="evidence" value="ECO:0007669"/>
    <property type="project" value="UniProtKB-KW"/>
</dbReference>
<evidence type="ECO:0000313" key="4">
    <source>
        <dbReference type="EMBL" id="KAG9458478.1"/>
    </source>
</evidence>
<keyword evidence="3" id="KW-0809">Transit peptide</keyword>
<dbReference type="InterPro" id="IPR038538">
    <property type="entry name" value="MTERF_sf"/>
</dbReference>
<dbReference type="PANTHER" id="PTHR13068">
    <property type="entry name" value="CGI-12 PROTEIN-RELATED"/>
    <property type="match status" value="1"/>
</dbReference>
<gene>
    <name evidence="4" type="ORF">H6P81_002986</name>
</gene>
<reference evidence="4 5" key="1">
    <citation type="submission" date="2021-07" db="EMBL/GenBank/DDBJ databases">
        <title>The Aristolochia fimbriata genome: insights into angiosperm evolution, floral development and chemical biosynthesis.</title>
        <authorList>
            <person name="Jiao Y."/>
        </authorList>
    </citation>
    <scope>NUCLEOTIDE SEQUENCE [LARGE SCALE GENOMIC DNA]</scope>
    <source>
        <strain evidence="4">IBCAS-2021</strain>
        <tissue evidence="4">Leaf</tissue>
    </source>
</reference>
<keyword evidence="2" id="KW-0806">Transcription termination</keyword>
<accession>A0AAV7FFT7</accession>
<evidence type="ECO:0000256" key="1">
    <source>
        <dbReference type="ARBA" id="ARBA00007692"/>
    </source>
</evidence>
<evidence type="ECO:0000256" key="3">
    <source>
        <dbReference type="ARBA" id="ARBA00022946"/>
    </source>
</evidence>
<dbReference type="Pfam" id="PF02536">
    <property type="entry name" value="mTERF"/>
    <property type="match status" value="2"/>
</dbReference>
<comment type="similarity">
    <text evidence="1">Belongs to the mTERF family.</text>
</comment>
<name>A0AAV7FFT7_ARIFI</name>
<dbReference type="InterPro" id="IPR003690">
    <property type="entry name" value="MTERF"/>
</dbReference>
<dbReference type="Gene3D" id="1.25.70.10">
    <property type="entry name" value="Transcription termination factor 3, mitochondrial"/>
    <property type="match status" value="1"/>
</dbReference>
<evidence type="ECO:0000313" key="5">
    <source>
        <dbReference type="Proteomes" id="UP000825729"/>
    </source>
</evidence>
<dbReference type="PANTHER" id="PTHR13068:SF236">
    <property type="entry name" value="OS02G0749800 PROTEIN"/>
    <property type="match status" value="1"/>
</dbReference>